<dbReference type="EMBL" id="CP071182">
    <property type="protein sequence ID" value="QSO47095.1"/>
    <property type="molecule type" value="Genomic_DNA"/>
</dbReference>
<dbReference type="Gene3D" id="3.40.50.720">
    <property type="entry name" value="NAD(P)-binding Rossmann-like Domain"/>
    <property type="match status" value="2"/>
</dbReference>
<evidence type="ECO:0000256" key="2">
    <source>
        <dbReference type="ARBA" id="ARBA00022605"/>
    </source>
</evidence>
<evidence type="ECO:0000256" key="3">
    <source>
        <dbReference type="ARBA" id="ARBA00023002"/>
    </source>
</evidence>
<dbReference type="RefSeq" id="WP_206656457.1">
    <property type="nucleotide sequence ID" value="NZ_CP071182.1"/>
</dbReference>
<dbReference type="AlphaFoldDB" id="A0A9X7VYI0"/>
<evidence type="ECO:0000259" key="6">
    <source>
        <dbReference type="Pfam" id="PF00389"/>
    </source>
</evidence>
<sequence>MNLRCTILDDYQGAALSMADWSPVSDKVDLQVFREHIAREDELVTALEQSDIIVAMRERTPFRKSLLQRLPNLKLLITTGKRNPSIDVPFAIEQGVVVCGTDGSSNATSELAWALILGLAKNLLAENTALQKRGPWQSTISTDLSGSTLGILGLGRIGSQVAQIGRAFGMDVIAWSQNLTTEQAESVGARLALSKEALLRESDFVSIHLVLGDRTRGLIGEKELNLMKRSAYLINTSRSAIVDQTALLHALKDGLIAGAGLDVFDVEPLPDDDPFRSLHNVLATPHIGYVSKITYRAWFPQVVENIEAYLAGSPIRLLNP</sequence>
<dbReference type="GO" id="GO:0008652">
    <property type="term" value="P:amino acid biosynthetic process"/>
    <property type="evidence" value="ECO:0007669"/>
    <property type="project" value="UniProtKB-KW"/>
</dbReference>
<keyword evidence="9" id="KW-1185">Reference proteome</keyword>
<dbReference type="InterPro" id="IPR006140">
    <property type="entry name" value="D-isomer_DH_NAD-bd"/>
</dbReference>
<dbReference type="InterPro" id="IPR029752">
    <property type="entry name" value="D-isomer_DH_CS1"/>
</dbReference>
<dbReference type="Proteomes" id="UP000663505">
    <property type="component" value="Chromosome"/>
</dbReference>
<dbReference type="SUPFAM" id="SSF52283">
    <property type="entry name" value="Formate/glycerate dehydrogenase catalytic domain-like"/>
    <property type="match status" value="1"/>
</dbReference>
<protein>
    <submittedName>
        <fullName evidence="8">D-2-hydroxyacid dehydrogenase family protein</fullName>
    </submittedName>
</protein>
<keyword evidence="3 5" id="KW-0560">Oxidoreductase</keyword>
<name>A0A9X7VYI0_9BACL</name>
<dbReference type="KEGG" id="afx:JZ786_22235"/>
<keyword evidence="4" id="KW-0520">NAD</keyword>
<accession>A0A9X7VYI0</accession>
<feature type="domain" description="D-isomer specific 2-hydroxyacid dehydrogenase catalytic" evidence="6">
    <location>
        <begin position="28"/>
        <end position="314"/>
    </location>
</feature>
<evidence type="ECO:0000313" key="9">
    <source>
        <dbReference type="Proteomes" id="UP000663505"/>
    </source>
</evidence>
<dbReference type="GO" id="GO:0051287">
    <property type="term" value="F:NAD binding"/>
    <property type="evidence" value="ECO:0007669"/>
    <property type="project" value="InterPro"/>
</dbReference>
<keyword evidence="2" id="KW-0028">Amino-acid biosynthesis</keyword>
<feature type="domain" description="D-isomer specific 2-hydroxyacid dehydrogenase NAD-binding" evidence="7">
    <location>
        <begin position="114"/>
        <end position="288"/>
    </location>
</feature>
<proteinExistence type="inferred from homology"/>
<evidence type="ECO:0000256" key="5">
    <source>
        <dbReference type="RuleBase" id="RU003719"/>
    </source>
</evidence>
<evidence type="ECO:0000313" key="8">
    <source>
        <dbReference type="EMBL" id="QSO47095.1"/>
    </source>
</evidence>
<organism evidence="8 9">
    <name type="scientific">Alicyclobacillus mengziensis</name>
    <dbReference type="NCBI Taxonomy" id="2931921"/>
    <lineage>
        <taxon>Bacteria</taxon>
        <taxon>Bacillati</taxon>
        <taxon>Bacillota</taxon>
        <taxon>Bacilli</taxon>
        <taxon>Bacillales</taxon>
        <taxon>Alicyclobacillaceae</taxon>
        <taxon>Alicyclobacillus</taxon>
    </lineage>
</organism>
<evidence type="ECO:0000259" key="7">
    <source>
        <dbReference type="Pfam" id="PF02826"/>
    </source>
</evidence>
<dbReference type="InterPro" id="IPR006139">
    <property type="entry name" value="D-isomer_2_OHA_DH_cat_dom"/>
</dbReference>
<dbReference type="CDD" id="cd12169">
    <property type="entry name" value="PGDH_like_1"/>
    <property type="match status" value="1"/>
</dbReference>
<evidence type="ECO:0000256" key="4">
    <source>
        <dbReference type="ARBA" id="ARBA00023027"/>
    </source>
</evidence>
<dbReference type="PANTHER" id="PTHR42789:SF1">
    <property type="entry name" value="D-ISOMER SPECIFIC 2-HYDROXYACID DEHYDROGENASE FAMILY PROTEIN (AFU_ORTHOLOGUE AFUA_6G10090)"/>
    <property type="match status" value="1"/>
</dbReference>
<dbReference type="InterPro" id="IPR036291">
    <property type="entry name" value="NAD(P)-bd_dom_sf"/>
</dbReference>
<dbReference type="FunFam" id="3.40.50.720:FF:000203">
    <property type="entry name" value="D-3-phosphoglycerate dehydrogenase (SerA)"/>
    <property type="match status" value="1"/>
</dbReference>
<dbReference type="Pfam" id="PF00389">
    <property type="entry name" value="2-Hacid_dh"/>
    <property type="match status" value="1"/>
</dbReference>
<gene>
    <name evidence="8" type="ORF">JZ786_22235</name>
</gene>
<dbReference type="Pfam" id="PF02826">
    <property type="entry name" value="2-Hacid_dh_C"/>
    <property type="match status" value="1"/>
</dbReference>
<dbReference type="SUPFAM" id="SSF51735">
    <property type="entry name" value="NAD(P)-binding Rossmann-fold domains"/>
    <property type="match status" value="1"/>
</dbReference>
<dbReference type="GO" id="GO:0016616">
    <property type="term" value="F:oxidoreductase activity, acting on the CH-OH group of donors, NAD or NADP as acceptor"/>
    <property type="evidence" value="ECO:0007669"/>
    <property type="project" value="InterPro"/>
</dbReference>
<comment type="similarity">
    <text evidence="1 5">Belongs to the D-isomer specific 2-hydroxyacid dehydrogenase family.</text>
</comment>
<dbReference type="PROSITE" id="PS00065">
    <property type="entry name" value="D_2_HYDROXYACID_DH_1"/>
    <property type="match status" value="1"/>
</dbReference>
<reference evidence="8 9" key="1">
    <citation type="submission" date="2021-02" db="EMBL/GenBank/DDBJ databases">
        <title>Alicyclobacillus curvatus sp. nov. and Alicyclobacillus mengziensis sp. nov., two acidophilic bacteria isolated from acid mine drainage.</title>
        <authorList>
            <person name="Huang Y."/>
        </authorList>
    </citation>
    <scope>NUCLEOTIDE SEQUENCE [LARGE SCALE GENOMIC DNA]</scope>
    <source>
        <strain evidence="8 9">S30H14</strain>
    </source>
</reference>
<dbReference type="PANTHER" id="PTHR42789">
    <property type="entry name" value="D-ISOMER SPECIFIC 2-HYDROXYACID DEHYDROGENASE FAMILY PROTEIN (AFU_ORTHOLOGUE AFUA_6G10090)"/>
    <property type="match status" value="1"/>
</dbReference>
<evidence type="ECO:0000256" key="1">
    <source>
        <dbReference type="ARBA" id="ARBA00005854"/>
    </source>
</evidence>
<dbReference type="InterPro" id="IPR050857">
    <property type="entry name" value="D-2-hydroxyacid_DH"/>
</dbReference>